<evidence type="ECO:0000313" key="4">
    <source>
        <dbReference type="EMBL" id="WAH43029.1"/>
    </source>
</evidence>
<sequence>MNLFDLSGKTAVVIGGSGVLGSAIAEGLAGHGANVAIVGRDGEKAQRVVTTLENNGAVARAFLVDVLNRDSIESMAQSVIDWRHQVDILVNCAGVNSKTPFFEVSDDEWDHILSVNAKSIFVASQVFGRYMLERGSGSIINISSVSSGPPLSGVFAYSASKAALNSMTQYLAREFAPHVRVNAIIPGFFPAEQNRKILSEKRVEDILRHTPMARLGEAKELQGAAVWLASDAAAGFVTGSLVTVDGGFTAMSI</sequence>
<evidence type="ECO:0000256" key="2">
    <source>
        <dbReference type="ARBA" id="ARBA00023002"/>
    </source>
</evidence>
<proteinExistence type="inferred from homology"/>
<gene>
    <name evidence="4" type="ORF">NZD89_06360</name>
</gene>
<dbReference type="InterPro" id="IPR002347">
    <property type="entry name" value="SDR_fam"/>
</dbReference>
<accession>A0ABY6ZJH9</accession>
<protein>
    <submittedName>
        <fullName evidence="4">SDR family oxidoreductase</fullName>
    </submittedName>
</protein>
<keyword evidence="5" id="KW-1185">Reference proteome</keyword>
<comment type="similarity">
    <text evidence="1">Belongs to the short-chain dehydrogenases/reductases (SDR) family.</text>
</comment>
<dbReference type="InterPro" id="IPR057326">
    <property type="entry name" value="KR_dom"/>
</dbReference>
<evidence type="ECO:0000313" key="5">
    <source>
        <dbReference type="Proteomes" id="UP001164761"/>
    </source>
</evidence>
<dbReference type="Pfam" id="PF13561">
    <property type="entry name" value="adh_short_C2"/>
    <property type="match status" value="1"/>
</dbReference>
<feature type="domain" description="Ketoreductase" evidence="3">
    <location>
        <begin position="9"/>
        <end position="188"/>
    </location>
</feature>
<dbReference type="Proteomes" id="UP001164761">
    <property type="component" value="Chromosome"/>
</dbReference>
<dbReference type="PRINTS" id="PR00080">
    <property type="entry name" value="SDRFAMILY"/>
</dbReference>
<dbReference type="Gene3D" id="3.40.50.720">
    <property type="entry name" value="NAD(P)-binding Rossmann-like Domain"/>
    <property type="match status" value="1"/>
</dbReference>
<name>A0ABY6ZJH9_9BACL</name>
<keyword evidence="2" id="KW-0560">Oxidoreductase</keyword>
<dbReference type="SUPFAM" id="SSF51735">
    <property type="entry name" value="NAD(P)-binding Rossmann-fold domains"/>
    <property type="match status" value="1"/>
</dbReference>
<organism evidence="4 5">
    <name type="scientific">Alicyclobacillus fastidiosus</name>
    <dbReference type="NCBI Taxonomy" id="392011"/>
    <lineage>
        <taxon>Bacteria</taxon>
        <taxon>Bacillati</taxon>
        <taxon>Bacillota</taxon>
        <taxon>Bacilli</taxon>
        <taxon>Bacillales</taxon>
        <taxon>Alicyclobacillaceae</taxon>
        <taxon>Alicyclobacillus</taxon>
    </lineage>
</organism>
<dbReference type="RefSeq" id="WP_268006907.1">
    <property type="nucleotide sequence ID" value="NZ_BSUT01000001.1"/>
</dbReference>
<evidence type="ECO:0000259" key="3">
    <source>
        <dbReference type="SMART" id="SM00822"/>
    </source>
</evidence>
<dbReference type="SMART" id="SM00822">
    <property type="entry name" value="PKS_KR"/>
    <property type="match status" value="1"/>
</dbReference>
<dbReference type="PANTHER" id="PTHR42760:SF115">
    <property type="entry name" value="3-OXOACYL-[ACYL-CARRIER-PROTEIN] REDUCTASE FABG"/>
    <property type="match status" value="1"/>
</dbReference>
<dbReference type="PRINTS" id="PR00081">
    <property type="entry name" value="GDHRDH"/>
</dbReference>
<evidence type="ECO:0000256" key="1">
    <source>
        <dbReference type="ARBA" id="ARBA00006484"/>
    </source>
</evidence>
<dbReference type="InterPro" id="IPR036291">
    <property type="entry name" value="NAD(P)-bd_dom_sf"/>
</dbReference>
<reference evidence="4" key="1">
    <citation type="submission" date="2022-08" db="EMBL/GenBank/DDBJ databases">
        <title>Alicyclobacillus fastidiosus DSM 17978, complete genome.</title>
        <authorList>
            <person name="Wang Q."/>
            <person name="Cai R."/>
            <person name="Wang Z."/>
        </authorList>
    </citation>
    <scope>NUCLEOTIDE SEQUENCE</scope>
    <source>
        <strain evidence="4">DSM 17978</strain>
    </source>
</reference>
<dbReference type="PANTHER" id="PTHR42760">
    <property type="entry name" value="SHORT-CHAIN DEHYDROGENASES/REDUCTASES FAMILY MEMBER"/>
    <property type="match status" value="1"/>
</dbReference>
<dbReference type="EMBL" id="CP104067">
    <property type="protein sequence ID" value="WAH43029.1"/>
    <property type="molecule type" value="Genomic_DNA"/>
</dbReference>